<dbReference type="EMBL" id="BPLR01013055">
    <property type="protein sequence ID" value="GIY58400.1"/>
    <property type="molecule type" value="Genomic_DNA"/>
</dbReference>
<dbReference type="AlphaFoldDB" id="A0AAV4UL18"/>
<organism evidence="2 3">
    <name type="scientific">Caerostris extrusa</name>
    <name type="common">Bark spider</name>
    <name type="synonym">Caerostris bankana</name>
    <dbReference type="NCBI Taxonomy" id="172846"/>
    <lineage>
        <taxon>Eukaryota</taxon>
        <taxon>Metazoa</taxon>
        <taxon>Ecdysozoa</taxon>
        <taxon>Arthropoda</taxon>
        <taxon>Chelicerata</taxon>
        <taxon>Arachnida</taxon>
        <taxon>Araneae</taxon>
        <taxon>Araneomorphae</taxon>
        <taxon>Entelegynae</taxon>
        <taxon>Araneoidea</taxon>
        <taxon>Araneidae</taxon>
        <taxon>Caerostris</taxon>
    </lineage>
</organism>
<accession>A0AAV4UL18</accession>
<dbReference type="Proteomes" id="UP001054945">
    <property type="component" value="Unassembled WGS sequence"/>
</dbReference>
<gene>
    <name evidence="2" type="primary">KIAA0825</name>
    <name evidence="2" type="ORF">CEXT_445401</name>
</gene>
<evidence type="ECO:0000313" key="3">
    <source>
        <dbReference type="Proteomes" id="UP001054945"/>
    </source>
</evidence>
<reference evidence="2 3" key="1">
    <citation type="submission" date="2021-06" db="EMBL/GenBank/DDBJ databases">
        <title>Caerostris extrusa draft genome.</title>
        <authorList>
            <person name="Kono N."/>
            <person name="Arakawa K."/>
        </authorList>
    </citation>
    <scope>NUCLEOTIDE SEQUENCE [LARGE SCALE GENOMIC DNA]</scope>
</reference>
<name>A0AAV4UL18_CAEEX</name>
<evidence type="ECO:0000256" key="1">
    <source>
        <dbReference type="SAM" id="MobiDB-lite"/>
    </source>
</evidence>
<evidence type="ECO:0000313" key="2">
    <source>
        <dbReference type="EMBL" id="GIY58400.1"/>
    </source>
</evidence>
<protein>
    <submittedName>
        <fullName evidence="2">Uncharacterized protein KIAA0825</fullName>
    </submittedName>
</protein>
<comment type="caution">
    <text evidence="2">The sequence shown here is derived from an EMBL/GenBank/DDBJ whole genome shotgun (WGS) entry which is preliminary data.</text>
</comment>
<proteinExistence type="predicted"/>
<keyword evidence="3" id="KW-1185">Reference proteome</keyword>
<feature type="region of interest" description="Disordered" evidence="1">
    <location>
        <begin position="98"/>
        <end position="117"/>
    </location>
</feature>
<sequence length="219" mass="24751">MLDEKINSCISDISKIFGGIENLDSQLNIISTDEIFTEELCDMLQKLVILLSQSPGIAEFILPHLGEIQKQNSICLVKTLSIDNTEKHSRLSKLVLATESPEQSPFSKPPNKKSSEKQLSLMEGVSSALHLNILRINIIERGYLSYLQRSLQNDIETIVKTSVEKEKIILKHQHWKDLLISDKTMQFMSESVKTATLLPSTFNTVKNIGKILTCTEYFL</sequence>